<reference evidence="2 3" key="1">
    <citation type="submission" date="2019-12" db="EMBL/GenBank/DDBJ databases">
        <title>A genome sequence resource for the geographically widespread anthracnose pathogen Colletotrichum asianum.</title>
        <authorList>
            <person name="Meng Y."/>
        </authorList>
    </citation>
    <scope>NUCLEOTIDE SEQUENCE [LARGE SCALE GENOMIC DNA]</scope>
    <source>
        <strain evidence="2 3">ICMP 18580</strain>
    </source>
</reference>
<feature type="compositionally biased region" description="Polar residues" evidence="1">
    <location>
        <begin position="118"/>
        <end position="128"/>
    </location>
</feature>
<proteinExistence type="predicted"/>
<evidence type="ECO:0000313" key="3">
    <source>
        <dbReference type="Proteomes" id="UP000434172"/>
    </source>
</evidence>
<sequence length="128" mass="13961">MDSGRQALPNTTVERDTGDTDLLARPADPVTDIRSLLPELKALLNSATNANDDTILEIWLQLCRTMAFLGPSTDRFPQNAIGVTLRTVANAAESVVVIAHLSDDKSPHDRAQRKTETPRQNSQQPSAN</sequence>
<evidence type="ECO:0000256" key="1">
    <source>
        <dbReference type="SAM" id="MobiDB-lite"/>
    </source>
</evidence>
<gene>
    <name evidence="2" type="ORF">GQ607_013065</name>
</gene>
<comment type="caution">
    <text evidence="2">The sequence shown here is derived from an EMBL/GenBank/DDBJ whole genome shotgun (WGS) entry which is preliminary data.</text>
</comment>
<dbReference type="Proteomes" id="UP000434172">
    <property type="component" value="Unassembled WGS sequence"/>
</dbReference>
<name>A0A8H3W5A1_9PEZI</name>
<dbReference type="AlphaFoldDB" id="A0A8H3W5A1"/>
<dbReference type="OrthoDB" id="10343386at2759"/>
<accession>A0A8H3W5A1</accession>
<organism evidence="2 3">
    <name type="scientific">Colletotrichum asianum</name>
    <dbReference type="NCBI Taxonomy" id="702518"/>
    <lineage>
        <taxon>Eukaryota</taxon>
        <taxon>Fungi</taxon>
        <taxon>Dikarya</taxon>
        <taxon>Ascomycota</taxon>
        <taxon>Pezizomycotina</taxon>
        <taxon>Sordariomycetes</taxon>
        <taxon>Hypocreomycetidae</taxon>
        <taxon>Glomerellales</taxon>
        <taxon>Glomerellaceae</taxon>
        <taxon>Colletotrichum</taxon>
        <taxon>Colletotrichum gloeosporioides species complex</taxon>
    </lineage>
</organism>
<evidence type="ECO:0000313" key="2">
    <source>
        <dbReference type="EMBL" id="KAF0319700.1"/>
    </source>
</evidence>
<feature type="compositionally biased region" description="Basic and acidic residues" evidence="1">
    <location>
        <begin position="101"/>
        <end position="117"/>
    </location>
</feature>
<keyword evidence="3" id="KW-1185">Reference proteome</keyword>
<dbReference type="EMBL" id="WOWK01000092">
    <property type="protein sequence ID" value="KAF0319700.1"/>
    <property type="molecule type" value="Genomic_DNA"/>
</dbReference>
<protein>
    <submittedName>
        <fullName evidence="2">Uncharacterized protein</fullName>
    </submittedName>
</protein>
<feature type="region of interest" description="Disordered" evidence="1">
    <location>
        <begin position="100"/>
        <end position="128"/>
    </location>
</feature>
<feature type="region of interest" description="Disordered" evidence="1">
    <location>
        <begin position="1"/>
        <end position="25"/>
    </location>
</feature>